<protein>
    <recommendedName>
        <fullName evidence="1">Cyclic nucleotide-binding domain-containing protein</fullName>
    </recommendedName>
</protein>
<dbReference type="Proteomes" id="UP000594263">
    <property type="component" value="Unplaced"/>
</dbReference>
<dbReference type="Gramene" id="Kaladp1279s0004.1.v1.1">
    <property type="protein sequence ID" value="Kaladp1279s0004.1.v1.1.CDS.1"/>
    <property type="gene ID" value="Kaladp1279s0004.v1.1"/>
</dbReference>
<keyword evidence="3" id="KW-1185">Reference proteome</keyword>
<accession>A0A7N0VKX0</accession>
<dbReference type="PROSITE" id="PS50042">
    <property type="entry name" value="CNMP_BINDING_3"/>
    <property type="match status" value="1"/>
</dbReference>
<dbReference type="EnsemblPlants" id="Kaladp1279s0004.1.v1.1">
    <property type="protein sequence ID" value="Kaladp1279s0004.1.v1.1.CDS.1"/>
    <property type="gene ID" value="Kaladp1279s0004.v1.1"/>
</dbReference>
<dbReference type="AlphaFoldDB" id="A0A7N0VKX0"/>
<evidence type="ECO:0000313" key="3">
    <source>
        <dbReference type="Proteomes" id="UP000594263"/>
    </source>
</evidence>
<feature type="domain" description="Cyclic nucleotide-binding" evidence="1">
    <location>
        <begin position="73"/>
        <end position="117"/>
    </location>
</feature>
<sequence length="117" mass="12650">MLLAVEGGGFFSSSATGYSKGLSLLFLGQKKEDKSKPMRVLPRNQYQLVDKALQSLSYGNGPGRFMAKWNQSLSGSSGVGEVAVTPLLERPTTTTTTTTPEVNLLAVDYIDFEPFLV</sequence>
<reference evidence="2" key="1">
    <citation type="submission" date="2021-01" db="UniProtKB">
        <authorList>
            <consortium name="EnsemblPlants"/>
        </authorList>
    </citation>
    <scope>IDENTIFICATION</scope>
</reference>
<organism evidence="2 3">
    <name type="scientific">Kalanchoe fedtschenkoi</name>
    <name type="common">Lavender scallops</name>
    <name type="synonym">South American air plant</name>
    <dbReference type="NCBI Taxonomy" id="63787"/>
    <lineage>
        <taxon>Eukaryota</taxon>
        <taxon>Viridiplantae</taxon>
        <taxon>Streptophyta</taxon>
        <taxon>Embryophyta</taxon>
        <taxon>Tracheophyta</taxon>
        <taxon>Spermatophyta</taxon>
        <taxon>Magnoliopsida</taxon>
        <taxon>eudicotyledons</taxon>
        <taxon>Gunneridae</taxon>
        <taxon>Pentapetalae</taxon>
        <taxon>Saxifragales</taxon>
        <taxon>Crassulaceae</taxon>
        <taxon>Kalanchoe</taxon>
    </lineage>
</organism>
<dbReference type="InterPro" id="IPR000595">
    <property type="entry name" value="cNMP-bd_dom"/>
</dbReference>
<name>A0A7N0VKX0_KALFE</name>
<evidence type="ECO:0000313" key="2">
    <source>
        <dbReference type="EnsemblPlants" id="Kaladp1279s0004.1.v1.1.CDS.1"/>
    </source>
</evidence>
<proteinExistence type="predicted"/>
<evidence type="ECO:0000259" key="1">
    <source>
        <dbReference type="PROSITE" id="PS50042"/>
    </source>
</evidence>